<evidence type="ECO:0000256" key="1">
    <source>
        <dbReference type="ARBA" id="ARBA00022690"/>
    </source>
</evidence>
<sequence>MKKLELITLLLSTLAEISTPVSLYAIINNAEHVKHDNRLPKNLQPVEQMVDATNHLGFKILSLHSNFNKNNIAFSPCGLMSVLVALYEGSSGRSRIELEEALEFPNERDIIRVGVRDIHRRLRSYFYKKENLLSGLIFNKENITIRPEYETVLRFYGYDLDGAMNMLTESKINETLSDMRDTMEATEATDLVDTTTMEDEMKVGDEGVTKNEQDRETTTETTEYDTSTYEVSRTEENTKISDDENEDTTTVAPSRKPRGRLGRGLKTETQQPYAKASLSRHSRSYYVLVDDDNEDEFNFDSTSPSSFLPLGTTSTAIPAFSPISPSNPMPPLPNYRHNNQKDLFQNVDSDTVEHFFYLNNYDTVRVPFKIYDTVMKFVRIETLQASIIEIDLDTEYYNLIIVIPDHPDGLNDLTNKLRLHEASTLRRIRSEMEYFWVKTIIPKFNLKGNTILTNDLQAMGVNDIFEPTKANFSRLADDITLYVKNVEQMININIRTQTTQQLKKTSTLYKHPIEVPVNIPFIYCVLDRELDLAIIMGRVLNPLNSRIQ</sequence>
<name>A0A1J1ITJ0_9DIPT</name>
<feature type="region of interest" description="Disordered" evidence="4">
    <location>
        <begin position="206"/>
        <end position="277"/>
    </location>
</feature>
<feature type="compositionally biased region" description="Basic and acidic residues" evidence="4">
    <location>
        <begin position="232"/>
        <end position="242"/>
    </location>
</feature>
<evidence type="ECO:0000256" key="2">
    <source>
        <dbReference type="ARBA" id="ARBA00022900"/>
    </source>
</evidence>
<evidence type="ECO:0000256" key="3">
    <source>
        <dbReference type="RuleBase" id="RU000411"/>
    </source>
</evidence>
<dbReference type="OrthoDB" id="8179360at2759"/>
<feature type="compositionally biased region" description="Basic and acidic residues" evidence="4">
    <location>
        <begin position="206"/>
        <end position="218"/>
    </location>
</feature>
<dbReference type="InterPro" id="IPR000215">
    <property type="entry name" value="Serpin_fam"/>
</dbReference>
<dbReference type="InterPro" id="IPR023796">
    <property type="entry name" value="Serpin_dom"/>
</dbReference>
<dbReference type="STRING" id="568069.A0A1J1ITJ0"/>
<organism evidence="7 8">
    <name type="scientific">Clunio marinus</name>
    <dbReference type="NCBI Taxonomy" id="568069"/>
    <lineage>
        <taxon>Eukaryota</taxon>
        <taxon>Metazoa</taxon>
        <taxon>Ecdysozoa</taxon>
        <taxon>Arthropoda</taxon>
        <taxon>Hexapoda</taxon>
        <taxon>Insecta</taxon>
        <taxon>Pterygota</taxon>
        <taxon>Neoptera</taxon>
        <taxon>Endopterygota</taxon>
        <taxon>Diptera</taxon>
        <taxon>Nematocera</taxon>
        <taxon>Chironomoidea</taxon>
        <taxon>Chironomidae</taxon>
        <taxon>Clunio</taxon>
    </lineage>
</organism>
<keyword evidence="5" id="KW-0732">Signal</keyword>
<feature type="chain" id="PRO_5009619186" evidence="5">
    <location>
        <begin position="21"/>
        <end position="548"/>
    </location>
</feature>
<evidence type="ECO:0000259" key="6">
    <source>
        <dbReference type="SMART" id="SM00093"/>
    </source>
</evidence>
<reference evidence="7 8" key="1">
    <citation type="submission" date="2015-04" db="EMBL/GenBank/DDBJ databases">
        <authorList>
            <person name="Syromyatnikov M.Y."/>
            <person name="Popov V.N."/>
        </authorList>
    </citation>
    <scope>NUCLEOTIDE SEQUENCE [LARGE SCALE GENOMIC DNA]</scope>
</reference>
<keyword evidence="1" id="KW-0646">Protease inhibitor</keyword>
<dbReference type="Gene3D" id="3.30.497.10">
    <property type="entry name" value="Antithrombin, subunit I, domain 2"/>
    <property type="match status" value="1"/>
</dbReference>
<dbReference type="SUPFAM" id="SSF56574">
    <property type="entry name" value="Serpins"/>
    <property type="match status" value="1"/>
</dbReference>
<evidence type="ECO:0000256" key="4">
    <source>
        <dbReference type="SAM" id="MobiDB-lite"/>
    </source>
</evidence>
<proteinExistence type="inferred from homology"/>
<dbReference type="GO" id="GO:0004867">
    <property type="term" value="F:serine-type endopeptidase inhibitor activity"/>
    <property type="evidence" value="ECO:0007669"/>
    <property type="project" value="UniProtKB-KW"/>
</dbReference>
<evidence type="ECO:0000313" key="8">
    <source>
        <dbReference type="Proteomes" id="UP000183832"/>
    </source>
</evidence>
<dbReference type="EMBL" id="CVRI01000059">
    <property type="protein sequence ID" value="CRL03527.1"/>
    <property type="molecule type" value="Genomic_DNA"/>
</dbReference>
<dbReference type="InterPro" id="IPR036186">
    <property type="entry name" value="Serpin_sf"/>
</dbReference>
<comment type="similarity">
    <text evidence="3">Belongs to the serpin family.</text>
</comment>
<dbReference type="InterPro" id="IPR042185">
    <property type="entry name" value="Serpin_sf_2"/>
</dbReference>
<evidence type="ECO:0000256" key="5">
    <source>
        <dbReference type="SAM" id="SignalP"/>
    </source>
</evidence>
<dbReference type="Gene3D" id="2.30.39.10">
    <property type="entry name" value="Alpha-1-antitrypsin, domain 1"/>
    <property type="match status" value="1"/>
</dbReference>
<keyword evidence="8" id="KW-1185">Reference proteome</keyword>
<dbReference type="AlphaFoldDB" id="A0A1J1ITJ0"/>
<dbReference type="GO" id="GO:0005615">
    <property type="term" value="C:extracellular space"/>
    <property type="evidence" value="ECO:0007669"/>
    <property type="project" value="InterPro"/>
</dbReference>
<protein>
    <submittedName>
        <fullName evidence="7">CLUMA_CG016153, isoform A</fullName>
    </submittedName>
</protein>
<dbReference type="Proteomes" id="UP000183832">
    <property type="component" value="Unassembled WGS sequence"/>
</dbReference>
<accession>A0A1J1ITJ0</accession>
<gene>
    <name evidence="7" type="primary">similar to Serpin B10</name>
    <name evidence="7" type="ORF">CLUMA_CG016153</name>
</gene>
<dbReference type="PANTHER" id="PTHR11461">
    <property type="entry name" value="SERINE PROTEASE INHIBITOR, SERPIN"/>
    <property type="match status" value="1"/>
</dbReference>
<dbReference type="InterPro" id="IPR042178">
    <property type="entry name" value="Serpin_sf_1"/>
</dbReference>
<feature type="signal peptide" evidence="5">
    <location>
        <begin position="1"/>
        <end position="20"/>
    </location>
</feature>
<evidence type="ECO:0000313" key="7">
    <source>
        <dbReference type="EMBL" id="CRL03527.1"/>
    </source>
</evidence>
<feature type="domain" description="Serpin" evidence="6">
    <location>
        <begin position="58"/>
        <end position="542"/>
    </location>
</feature>
<feature type="compositionally biased region" description="Low complexity" evidence="4">
    <location>
        <begin position="219"/>
        <end position="230"/>
    </location>
</feature>
<keyword evidence="2" id="KW-0722">Serine protease inhibitor</keyword>
<dbReference type="Pfam" id="PF00079">
    <property type="entry name" value="Serpin"/>
    <property type="match status" value="2"/>
</dbReference>
<dbReference type="SMART" id="SM00093">
    <property type="entry name" value="SERPIN"/>
    <property type="match status" value="1"/>
</dbReference>
<dbReference type="PANTHER" id="PTHR11461:SF130">
    <property type="entry name" value="SERPIN 85F"/>
    <property type="match status" value="1"/>
</dbReference>